<organism evidence="2 3">
    <name type="scientific">Mordavella massiliensis</name>
    <dbReference type="NCBI Taxonomy" id="1871024"/>
    <lineage>
        <taxon>Bacteria</taxon>
        <taxon>Bacillati</taxon>
        <taxon>Bacillota</taxon>
        <taxon>Clostridia</taxon>
        <taxon>Eubacteriales</taxon>
        <taxon>Clostridiaceae</taxon>
        <taxon>Mordavella</taxon>
    </lineage>
</organism>
<dbReference type="Gene3D" id="3.30.200.20">
    <property type="entry name" value="Phosphorylase Kinase, domain 1"/>
    <property type="match status" value="1"/>
</dbReference>
<name>A0A938X1C4_9CLOT</name>
<evidence type="ECO:0000313" key="3">
    <source>
        <dbReference type="Proteomes" id="UP000713880"/>
    </source>
</evidence>
<keyword evidence="3" id="KW-1185">Reference proteome</keyword>
<feature type="region of interest" description="Disordered" evidence="1">
    <location>
        <begin position="147"/>
        <end position="180"/>
    </location>
</feature>
<reference evidence="2" key="1">
    <citation type="submission" date="2020-08" db="EMBL/GenBank/DDBJ databases">
        <authorList>
            <person name="Cejkova D."/>
            <person name="Kubasova T."/>
            <person name="Jahodarova E."/>
            <person name="Rychlik I."/>
        </authorList>
    </citation>
    <scope>NUCLEOTIDE SEQUENCE</scope>
    <source>
        <strain evidence="2">An420c</strain>
    </source>
</reference>
<dbReference type="PANTHER" id="PTHR39179">
    <property type="entry name" value="SPORE COAT PROTEIN I"/>
    <property type="match status" value="1"/>
</dbReference>
<proteinExistence type="predicted"/>
<dbReference type="GO" id="GO:0042601">
    <property type="term" value="C:endospore-forming forespore"/>
    <property type="evidence" value="ECO:0007669"/>
    <property type="project" value="TreeGrafter"/>
</dbReference>
<evidence type="ECO:0000313" key="2">
    <source>
        <dbReference type="EMBL" id="MBM6827431.1"/>
    </source>
</evidence>
<dbReference type="RefSeq" id="WP_204909449.1">
    <property type="nucleotide sequence ID" value="NZ_JACJLV010000035.1"/>
</dbReference>
<dbReference type="AlphaFoldDB" id="A0A938X1C4"/>
<reference evidence="2" key="2">
    <citation type="journal article" date="2021" name="Sci. Rep.">
        <title>The distribution of antibiotic resistance genes in chicken gut microbiota commensals.</title>
        <authorList>
            <person name="Juricova H."/>
            <person name="Matiasovicova J."/>
            <person name="Kubasova T."/>
            <person name="Cejkova D."/>
            <person name="Rychlik I."/>
        </authorList>
    </citation>
    <scope>NUCLEOTIDE SEQUENCE</scope>
    <source>
        <strain evidence="2">An420c</strain>
    </source>
</reference>
<gene>
    <name evidence="2" type="ORF">H6A13_10055</name>
</gene>
<evidence type="ECO:0000256" key="1">
    <source>
        <dbReference type="SAM" id="MobiDB-lite"/>
    </source>
</evidence>
<dbReference type="SUPFAM" id="SSF56112">
    <property type="entry name" value="Protein kinase-like (PK-like)"/>
    <property type="match status" value="1"/>
</dbReference>
<dbReference type="Proteomes" id="UP000713880">
    <property type="component" value="Unassembled WGS sequence"/>
</dbReference>
<dbReference type="EMBL" id="JACJLV010000035">
    <property type="protein sequence ID" value="MBM6827431.1"/>
    <property type="molecule type" value="Genomic_DNA"/>
</dbReference>
<accession>A0A938X1C4</accession>
<dbReference type="InterPro" id="IPR011009">
    <property type="entry name" value="Kinase-like_dom_sf"/>
</dbReference>
<comment type="caution">
    <text evidence="2">The sequence shown here is derived from an EMBL/GenBank/DDBJ whole genome shotgun (WGS) entry which is preliminary data.</text>
</comment>
<sequence>MQEYERAVLEKYDMDVTGTRKTRGAILCDTDQGILLLKEVQGTAKRIPVLCGLYDALLGQGYENVDYIIRTKEGACVAEMEDGGKYILKRWFAGRECEVRRPGELLAAAGMLAKLHIVMRGNFLTEHQPPALECPPECLPEEECVRHDREDPQRNREHQPEEEYARHDREDPQHNREHPLEEEYARHNRELCKVRKFVRKLSPKGEFEYAFLRCFDQMYLWAQAAEEKLADSGYRHLAADSREKGCLVHGEYNYHNILVLQAESGQEPGREFGRREQPRIAVTGFEKFKQGIQAEDLYYFLRKVMEKQGWKVRLGDNMLNAYSAIRPLSEEEMQYLCLRFVYPEKFWKTADSYYRSNKVLLPAKSLEKLETAIRQTEEKKRFLEEIFSFHL</sequence>
<dbReference type="InterPro" id="IPR047175">
    <property type="entry name" value="CotS-like"/>
</dbReference>
<dbReference type="Gene3D" id="3.90.1200.10">
    <property type="match status" value="1"/>
</dbReference>
<dbReference type="PANTHER" id="PTHR39179:SF1">
    <property type="entry name" value="SPORE COAT PROTEIN I"/>
    <property type="match status" value="1"/>
</dbReference>
<protein>
    <submittedName>
        <fullName evidence="2">MarR family transcriptional regulator</fullName>
    </submittedName>
</protein>